<evidence type="ECO:0000256" key="4">
    <source>
        <dbReference type="ARBA" id="ARBA00009845"/>
    </source>
</evidence>
<dbReference type="InterPro" id="IPR004431">
    <property type="entry name" value="3-IsopropMal_deHydase_ssu"/>
</dbReference>
<name>A0A7X1Z7P0_9LACT</name>
<evidence type="ECO:0000256" key="8">
    <source>
        <dbReference type="ARBA" id="ARBA00023239"/>
    </source>
</evidence>
<proteinExistence type="inferred from homology"/>
<organism evidence="12 13">
    <name type="scientific">Lactococcus hircilactis</name>
    <dbReference type="NCBI Taxonomy" id="1494462"/>
    <lineage>
        <taxon>Bacteria</taxon>
        <taxon>Bacillati</taxon>
        <taxon>Bacillota</taxon>
        <taxon>Bacilli</taxon>
        <taxon>Lactobacillales</taxon>
        <taxon>Streptococcaceae</taxon>
        <taxon>Lactococcus</taxon>
    </lineage>
</organism>
<dbReference type="NCBIfam" id="TIGR00171">
    <property type="entry name" value="leuD"/>
    <property type="match status" value="1"/>
</dbReference>
<protein>
    <recommendedName>
        <fullName evidence="10">3-isopropylmalate dehydratase small subunit</fullName>
        <ecNumber evidence="10">4.2.1.33</ecNumber>
    </recommendedName>
    <alternativeName>
        <fullName evidence="10">Alpha-IPM isomerase</fullName>
        <shortName evidence="10">IPMI</shortName>
    </alternativeName>
    <alternativeName>
        <fullName evidence="10">Isopropylmalate isomerase</fullName>
    </alternativeName>
</protein>
<dbReference type="GO" id="GO:0003861">
    <property type="term" value="F:3-isopropylmalate dehydratase activity"/>
    <property type="evidence" value="ECO:0007669"/>
    <property type="project" value="UniProtKB-UniRule"/>
</dbReference>
<reference evidence="12 13" key="1">
    <citation type="submission" date="2019-10" db="EMBL/GenBank/DDBJ databases">
        <authorList>
            <person name="Dong K."/>
        </authorList>
    </citation>
    <scope>NUCLEOTIDE SEQUENCE [LARGE SCALE GENOMIC DNA]</scope>
    <source>
        <strain evidence="12 13">DSM 28960</strain>
    </source>
</reference>
<dbReference type="SUPFAM" id="SSF52016">
    <property type="entry name" value="LeuD/IlvD-like"/>
    <property type="match status" value="1"/>
</dbReference>
<dbReference type="AlphaFoldDB" id="A0A7X1Z7P0"/>
<dbReference type="InterPro" id="IPR000573">
    <property type="entry name" value="AconitaseA/IPMdHydase_ssu_swvl"/>
</dbReference>
<comment type="subunit">
    <text evidence="5 10">Heterodimer of LeuC and LeuD.</text>
</comment>
<sequence length="196" mass="22370">MEKFTIYSGTTVPLMNDNIDTDQIIPKQFLKAIDKKAFGQNLFFEWRFLNGDYDENPEFILNQPEYRHAGLLISGDNFGSGSSREHAAWALSDYGFKAVIAGSYSDIFYNNSLKNGLLPIVQPREVLEQLAQLDASEAITIDLPNQTIQCSKGTFPFEIDATWKHKLINGLDDIGITLQYLDQIEKYEKSRPSYWQ</sequence>
<feature type="domain" description="Aconitase A/isopropylmalate dehydratase small subunit swivel" evidence="11">
    <location>
        <begin position="1"/>
        <end position="124"/>
    </location>
</feature>
<evidence type="ECO:0000256" key="10">
    <source>
        <dbReference type="HAMAP-Rule" id="MF_01031"/>
    </source>
</evidence>
<evidence type="ECO:0000256" key="1">
    <source>
        <dbReference type="ARBA" id="ARBA00000491"/>
    </source>
</evidence>
<comment type="caution">
    <text evidence="12">The sequence shown here is derived from an EMBL/GenBank/DDBJ whole genome shotgun (WGS) entry which is preliminary data.</text>
</comment>
<keyword evidence="13" id="KW-1185">Reference proteome</keyword>
<dbReference type="InterPro" id="IPR015928">
    <property type="entry name" value="Aconitase/3IPM_dehydase_swvl"/>
</dbReference>
<dbReference type="UniPathway" id="UPA00048">
    <property type="reaction ID" value="UER00071"/>
</dbReference>
<dbReference type="PANTHER" id="PTHR43345:SF5">
    <property type="entry name" value="3-ISOPROPYLMALATE DEHYDRATASE SMALL SUBUNIT"/>
    <property type="match status" value="1"/>
</dbReference>
<evidence type="ECO:0000256" key="7">
    <source>
        <dbReference type="ARBA" id="ARBA00022605"/>
    </source>
</evidence>
<gene>
    <name evidence="10 12" type="primary">leuD</name>
    <name evidence="12" type="ORF">GHI93_02365</name>
</gene>
<comment type="similarity">
    <text evidence="4 10">Belongs to the LeuD family. LeuD type 1 subfamily.</text>
</comment>
<dbReference type="InterPro" id="IPR050075">
    <property type="entry name" value="LeuD"/>
</dbReference>
<evidence type="ECO:0000313" key="13">
    <source>
        <dbReference type="Proteomes" id="UP000439550"/>
    </source>
</evidence>
<dbReference type="CDD" id="cd01577">
    <property type="entry name" value="IPMI_Swivel"/>
    <property type="match status" value="1"/>
</dbReference>
<dbReference type="OrthoDB" id="9777465at2"/>
<keyword evidence="8 10" id="KW-0456">Lyase</keyword>
<dbReference type="InterPro" id="IPR033940">
    <property type="entry name" value="IPMI_Swivel"/>
</dbReference>
<evidence type="ECO:0000256" key="2">
    <source>
        <dbReference type="ARBA" id="ARBA00002695"/>
    </source>
</evidence>
<dbReference type="PANTHER" id="PTHR43345">
    <property type="entry name" value="3-ISOPROPYLMALATE DEHYDRATASE SMALL SUBUNIT 2-RELATED-RELATED"/>
    <property type="match status" value="1"/>
</dbReference>
<comment type="function">
    <text evidence="2 10">Catalyzes the isomerization between 2-isopropylmalate and 3-isopropylmalate, via the formation of 2-isopropylmaleate.</text>
</comment>
<evidence type="ECO:0000256" key="9">
    <source>
        <dbReference type="ARBA" id="ARBA00023304"/>
    </source>
</evidence>
<evidence type="ECO:0000256" key="6">
    <source>
        <dbReference type="ARBA" id="ARBA00022430"/>
    </source>
</evidence>
<dbReference type="Gene3D" id="3.20.19.10">
    <property type="entry name" value="Aconitase, domain 4"/>
    <property type="match status" value="1"/>
</dbReference>
<dbReference type="FunFam" id="3.20.19.10:FF:000003">
    <property type="entry name" value="3-isopropylmalate dehydratase small subunit"/>
    <property type="match status" value="1"/>
</dbReference>
<dbReference type="GO" id="GO:0009098">
    <property type="term" value="P:L-leucine biosynthetic process"/>
    <property type="evidence" value="ECO:0007669"/>
    <property type="project" value="UniProtKB-UniRule"/>
</dbReference>
<dbReference type="Proteomes" id="UP000439550">
    <property type="component" value="Unassembled WGS sequence"/>
</dbReference>
<evidence type="ECO:0000313" key="12">
    <source>
        <dbReference type="EMBL" id="MQW38794.1"/>
    </source>
</evidence>
<comment type="catalytic activity">
    <reaction evidence="1 10">
        <text>(2R,3S)-3-isopropylmalate = (2S)-2-isopropylmalate</text>
        <dbReference type="Rhea" id="RHEA:32287"/>
        <dbReference type="ChEBI" id="CHEBI:1178"/>
        <dbReference type="ChEBI" id="CHEBI:35121"/>
        <dbReference type="EC" id="4.2.1.33"/>
    </reaction>
</comment>
<dbReference type="EMBL" id="WITJ01000003">
    <property type="protein sequence ID" value="MQW38794.1"/>
    <property type="molecule type" value="Genomic_DNA"/>
</dbReference>
<evidence type="ECO:0000256" key="5">
    <source>
        <dbReference type="ARBA" id="ARBA00011271"/>
    </source>
</evidence>
<comment type="pathway">
    <text evidence="3 10">Amino-acid biosynthesis; L-leucine biosynthesis; L-leucine from 3-methyl-2-oxobutanoate: step 2/4.</text>
</comment>
<evidence type="ECO:0000259" key="11">
    <source>
        <dbReference type="Pfam" id="PF00694"/>
    </source>
</evidence>
<keyword evidence="7 10" id="KW-0028">Amino-acid biosynthesis</keyword>
<dbReference type="RefSeq" id="WP_153495246.1">
    <property type="nucleotide sequence ID" value="NZ_CAXYUY010000001.1"/>
</dbReference>
<dbReference type="NCBIfam" id="NF002458">
    <property type="entry name" value="PRK01641.1"/>
    <property type="match status" value="1"/>
</dbReference>
<evidence type="ECO:0000256" key="3">
    <source>
        <dbReference type="ARBA" id="ARBA00004729"/>
    </source>
</evidence>
<dbReference type="GO" id="GO:0009316">
    <property type="term" value="C:3-isopropylmalate dehydratase complex"/>
    <property type="evidence" value="ECO:0007669"/>
    <property type="project" value="InterPro"/>
</dbReference>
<dbReference type="HAMAP" id="MF_01031">
    <property type="entry name" value="LeuD_type1"/>
    <property type="match status" value="1"/>
</dbReference>
<keyword evidence="6 10" id="KW-0432">Leucine biosynthesis</keyword>
<dbReference type="EC" id="4.2.1.33" evidence="10"/>
<dbReference type="Pfam" id="PF00694">
    <property type="entry name" value="Aconitase_C"/>
    <property type="match status" value="1"/>
</dbReference>
<keyword evidence="9 10" id="KW-0100">Branched-chain amino acid biosynthesis</keyword>
<accession>A0A7X1Z7P0</accession>